<protein>
    <submittedName>
        <fullName evidence="2">Uncharacterized protein</fullName>
    </submittedName>
</protein>
<proteinExistence type="predicted"/>
<reference evidence="2" key="1">
    <citation type="journal article" date="2015" name="Proc. Natl. Acad. Sci. U.S.A.">
        <title>Networks of energetic and metabolic interactions define dynamics in microbial communities.</title>
        <authorList>
            <person name="Embree M."/>
            <person name="Liu J.K."/>
            <person name="Al-Bassam M.M."/>
            <person name="Zengler K."/>
        </authorList>
    </citation>
    <scope>NUCLEOTIDE SEQUENCE</scope>
</reference>
<dbReference type="AlphaFoldDB" id="A0A0W8E4S3"/>
<feature type="transmembrane region" description="Helical" evidence="1">
    <location>
        <begin position="6"/>
        <end position="29"/>
    </location>
</feature>
<gene>
    <name evidence="2" type="ORF">ASZ90_018903</name>
</gene>
<sequence>MFLINIRLIKILVPVIVLLLAFGLAFNTLRDMYVKSRMEAPVELSKALANMEKMTEYRYDLKSGFAVEGREEVISQVKGEKSEGKTHIKGEMVNTPVDIFYIDRTIYNYDSLSEKWLIIESDTTNSEELLISELNPLSNFRIRAPGTVEKIGFEKMDGTECLVVACKTGVENELLDTFWQDFEYQFWIDYNKSIIKQARVEAKNKDSFETILKIEVVFEDINKKISIEAPDVTAKKE</sequence>
<organism evidence="2">
    <name type="scientific">hydrocarbon metagenome</name>
    <dbReference type="NCBI Taxonomy" id="938273"/>
    <lineage>
        <taxon>unclassified sequences</taxon>
        <taxon>metagenomes</taxon>
        <taxon>ecological metagenomes</taxon>
    </lineage>
</organism>
<dbReference type="Gene3D" id="2.50.20.20">
    <property type="match status" value="1"/>
</dbReference>
<keyword evidence="1" id="KW-0472">Membrane</keyword>
<name>A0A0W8E4S3_9ZZZZ</name>
<keyword evidence="1" id="KW-1133">Transmembrane helix</keyword>
<evidence type="ECO:0000256" key="1">
    <source>
        <dbReference type="SAM" id="Phobius"/>
    </source>
</evidence>
<accession>A0A0W8E4S3</accession>
<evidence type="ECO:0000313" key="2">
    <source>
        <dbReference type="EMBL" id="KUG03658.1"/>
    </source>
</evidence>
<comment type="caution">
    <text evidence="2">The sequence shown here is derived from an EMBL/GenBank/DDBJ whole genome shotgun (WGS) entry which is preliminary data.</text>
</comment>
<dbReference type="EMBL" id="LNQE01001872">
    <property type="protein sequence ID" value="KUG03658.1"/>
    <property type="molecule type" value="Genomic_DNA"/>
</dbReference>
<keyword evidence="1" id="KW-0812">Transmembrane</keyword>